<evidence type="ECO:0000256" key="5">
    <source>
        <dbReference type="SAM" id="MobiDB-lite"/>
    </source>
</evidence>
<evidence type="ECO:0000313" key="7">
    <source>
        <dbReference type="EMBL" id="GAA3750934.1"/>
    </source>
</evidence>
<keyword evidence="3" id="KW-0804">Transcription</keyword>
<dbReference type="InterPro" id="IPR001647">
    <property type="entry name" value="HTH_TetR"/>
</dbReference>
<keyword evidence="8" id="KW-1185">Reference proteome</keyword>
<feature type="DNA-binding region" description="H-T-H motif" evidence="4">
    <location>
        <begin position="104"/>
        <end position="123"/>
    </location>
</feature>
<accession>A0ABP7G3N0</accession>
<gene>
    <name evidence="7" type="ORF">GCM10023082_53620</name>
</gene>
<dbReference type="EMBL" id="BAABEP010000053">
    <property type="protein sequence ID" value="GAA3750934.1"/>
    <property type="molecule type" value="Genomic_DNA"/>
</dbReference>
<feature type="region of interest" description="Disordered" evidence="5">
    <location>
        <begin position="56"/>
        <end position="80"/>
    </location>
</feature>
<protein>
    <recommendedName>
        <fullName evidence="6">HTH tetR-type domain-containing protein</fullName>
    </recommendedName>
</protein>
<feature type="domain" description="HTH tetR-type" evidence="6">
    <location>
        <begin position="80"/>
        <end position="141"/>
    </location>
</feature>
<dbReference type="Pfam" id="PF13305">
    <property type="entry name" value="TetR_C_33"/>
    <property type="match status" value="1"/>
</dbReference>
<evidence type="ECO:0000313" key="8">
    <source>
        <dbReference type="Proteomes" id="UP001499884"/>
    </source>
</evidence>
<keyword evidence="2 4" id="KW-0238">DNA-binding</keyword>
<evidence type="ECO:0000259" key="6">
    <source>
        <dbReference type="PROSITE" id="PS50977"/>
    </source>
</evidence>
<dbReference type="PANTHER" id="PTHR30055">
    <property type="entry name" value="HTH-TYPE TRANSCRIPTIONAL REGULATOR RUTR"/>
    <property type="match status" value="1"/>
</dbReference>
<evidence type="ECO:0000256" key="4">
    <source>
        <dbReference type="PROSITE-ProRule" id="PRU00335"/>
    </source>
</evidence>
<dbReference type="Pfam" id="PF00440">
    <property type="entry name" value="TetR_N"/>
    <property type="match status" value="1"/>
</dbReference>
<feature type="region of interest" description="Disordered" evidence="5">
    <location>
        <begin position="1"/>
        <end position="25"/>
    </location>
</feature>
<organism evidence="7 8">
    <name type="scientific">Streptomyces tremellae</name>
    <dbReference type="NCBI Taxonomy" id="1124239"/>
    <lineage>
        <taxon>Bacteria</taxon>
        <taxon>Bacillati</taxon>
        <taxon>Actinomycetota</taxon>
        <taxon>Actinomycetes</taxon>
        <taxon>Kitasatosporales</taxon>
        <taxon>Streptomycetaceae</taxon>
        <taxon>Streptomyces</taxon>
    </lineage>
</organism>
<keyword evidence="1" id="KW-0805">Transcription regulation</keyword>
<dbReference type="SUPFAM" id="SSF46689">
    <property type="entry name" value="Homeodomain-like"/>
    <property type="match status" value="1"/>
</dbReference>
<evidence type="ECO:0000256" key="3">
    <source>
        <dbReference type="ARBA" id="ARBA00023163"/>
    </source>
</evidence>
<dbReference type="InterPro" id="IPR036271">
    <property type="entry name" value="Tet_transcr_reg_TetR-rel_C_sf"/>
</dbReference>
<dbReference type="Gene3D" id="1.10.357.10">
    <property type="entry name" value="Tetracycline Repressor, domain 2"/>
    <property type="match status" value="1"/>
</dbReference>
<proteinExistence type="predicted"/>
<dbReference type="InterPro" id="IPR009057">
    <property type="entry name" value="Homeodomain-like_sf"/>
</dbReference>
<dbReference type="SUPFAM" id="SSF48498">
    <property type="entry name" value="Tetracyclin repressor-like, C-terminal domain"/>
    <property type="match status" value="1"/>
</dbReference>
<evidence type="ECO:0000256" key="1">
    <source>
        <dbReference type="ARBA" id="ARBA00023015"/>
    </source>
</evidence>
<comment type="caution">
    <text evidence="7">The sequence shown here is derived from an EMBL/GenBank/DDBJ whole genome shotgun (WGS) entry which is preliminary data.</text>
</comment>
<evidence type="ECO:0000256" key="2">
    <source>
        <dbReference type="ARBA" id="ARBA00023125"/>
    </source>
</evidence>
<dbReference type="InterPro" id="IPR025996">
    <property type="entry name" value="MT1864/Rv1816-like_C"/>
</dbReference>
<name>A0ABP7G3N0_9ACTN</name>
<dbReference type="Proteomes" id="UP001499884">
    <property type="component" value="Unassembled WGS sequence"/>
</dbReference>
<dbReference type="PANTHER" id="PTHR30055:SF234">
    <property type="entry name" value="HTH-TYPE TRANSCRIPTIONAL REGULATOR BETI"/>
    <property type="match status" value="1"/>
</dbReference>
<sequence>MVGGGDEGRDGRGPVADGSRRGGAECEGRHGVFLSCRWYGRRRAAAGRAAAAGARRVENGAMAQDQAPVRRAKNPKGSGSRLRQEIIDAAGELLSELSGGKGLTVRGLARGVGVAPSAIYQHFRDLDDVVQAVVDDDYRRLAAAMRAAAAAVPEDDPVGRVRVLLHAYCDFAMANPSHYRLLFEHRRLTPDDVGLYPGGPLAEVIDDVVDAFARCAEAGSPLVAPPDRAGVMVFVAVHGRVSLFHATRRAKRPEDVHAFVDETVGVFLGLAR</sequence>
<dbReference type="PROSITE" id="PS50977">
    <property type="entry name" value="HTH_TETR_2"/>
    <property type="match status" value="1"/>
</dbReference>
<dbReference type="InterPro" id="IPR050109">
    <property type="entry name" value="HTH-type_TetR-like_transc_reg"/>
</dbReference>
<reference evidence="8" key="1">
    <citation type="journal article" date="2019" name="Int. J. Syst. Evol. Microbiol.">
        <title>The Global Catalogue of Microorganisms (GCM) 10K type strain sequencing project: providing services to taxonomists for standard genome sequencing and annotation.</title>
        <authorList>
            <consortium name="The Broad Institute Genomics Platform"/>
            <consortium name="The Broad Institute Genome Sequencing Center for Infectious Disease"/>
            <person name="Wu L."/>
            <person name="Ma J."/>
        </authorList>
    </citation>
    <scope>NUCLEOTIDE SEQUENCE [LARGE SCALE GENOMIC DNA]</scope>
    <source>
        <strain evidence="8">JCM 30846</strain>
    </source>
</reference>